<comment type="caution">
    <text evidence="2">The sequence shown here is derived from an EMBL/GenBank/DDBJ whole genome shotgun (WGS) entry which is preliminary data.</text>
</comment>
<reference evidence="2" key="1">
    <citation type="submission" date="2021-06" db="EMBL/GenBank/DDBJ databases">
        <title>Comparative genomics, transcriptomics and evolutionary studies reveal genomic signatures of adaptation to plant cell wall in hemibiotrophic fungi.</title>
        <authorList>
            <consortium name="DOE Joint Genome Institute"/>
            <person name="Baroncelli R."/>
            <person name="Diaz J.F."/>
            <person name="Benocci T."/>
            <person name="Peng M."/>
            <person name="Battaglia E."/>
            <person name="Haridas S."/>
            <person name="Andreopoulos W."/>
            <person name="Labutti K."/>
            <person name="Pangilinan J."/>
            <person name="Floch G.L."/>
            <person name="Makela M.R."/>
            <person name="Henrissat B."/>
            <person name="Grigoriev I.V."/>
            <person name="Crouch J.A."/>
            <person name="De Vries R.P."/>
            <person name="Sukno S.A."/>
            <person name="Thon M.R."/>
        </authorList>
    </citation>
    <scope>NUCLEOTIDE SEQUENCE</scope>
    <source>
        <strain evidence="2">CBS 193.32</strain>
    </source>
</reference>
<evidence type="ECO:0000313" key="2">
    <source>
        <dbReference type="EMBL" id="KAK1658787.1"/>
    </source>
</evidence>
<evidence type="ECO:0000256" key="1">
    <source>
        <dbReference type="SAM" id="MobiDB-lite"/>
    </source>
</evidence>
<dbReference type="Proteomes" id="UP001224890">
    <property type="component" value="Unassembled WGS sequence"/>
</dbReference>
<accession>A0AAJ0EPQ2</accession>
<dbReference type="RefSeq" id="XP_060423551.1">
    <property type="nucleotide sequence ID" value="XM_060572999.1"/>
</dbReference>
<keyword evidence="3" id="KW-1185">Reference proteome</keyword>
<feature type="region of interest" description="Disordered" evidence="1">
    <location>
        <begin position="1"/>
        <end position="22"/>
    </location>
</feature>
<sequence>MGLRRPTRRPQSTWRSSGHRVQKLPEGKALMRSLLLDPIATHKGLALLLRRLVITGKDTPENMQVLLGPTLVSNKNELERTQLEILLDTPGGFPMHEEAKFDDAGVDHLTRAVRPPSQTEQETMKEVREIQRKSEQKIGVGCSPDSGVMREILMTMGPNWPEKMHLYTLAINTMDQGVSR</sequence>
<dbReference type="AlphaFoldDB" id="A0AAJ0EPQ2"/>
<evidence type="ECO:0000313" key="3">
    <source>
        <dbReference type="Proteomes" id="UP001224890"/>
    </source>
</evidence>
<protein>
    <submittedName>
        <fullName evidence="2">Uncharacterized protein</fullName>
    </submittedName>
</protein>
<gene>
    <name evidence="2" type="ORF">BDP55DRAFT_637592</name>
</gene>
<name>A0AAJ0EPQ2_9PEZI</name>
<proteinExistence type="predicted"/>
<organism evidence="2 3">
    <name type="scientific">Colletotrichum godetiae</name>
    <dbReference type="NCBI Taxonomy" id="1209918"/>
    <lineage>
        <taxon>Eukaryota</taxon>
        <taxon>Fungi</taxon>
        <taxon>Dikarya</taxon>
        <taxon>Ascomycota</taxon>
        <taxon>Pezizomycotina</taxon>
        <taxon>Sordariomycetes</taxon>
        <taxon>Hypocreomycetidae</taxon>
        <taxon>Glomerellales</taxon>
        <taxon>Glomerellaceae</taxon>
        <taxon>Colletotrichum</taxon>
        <taxon>Colletotrichum acutatum species complex</taxon>
    </lineage>
</organism>
<dbReference type="GeneID" id="85457525"/>
<dbReference type="EMBL" id="JAHMHR010000069">
    <property type="protein sequence ID" value="KAK1658787.1"/>
    <property type="molecule type" value="Genomic_DNA"/>
</dbReference>